<keyword evidence="2" id="KW-0812">Transmembrane</keyword>
<evidence type="ECO:0000256" key="1">
    <source>
        <dbReference type="SAM" id="MobiDB-lite"/>
    </source>
</evidence>
<accession>A0A7J6UHP7</accession>
<dbReference type="EMBL" id="JABANO010003543">
    <property type="protein sequence ID" value="KAF4756693.1"/>
    <property type="molecule type" value="Genomic_DNA"/>
</dbReference>
<feature type="transmembrane region" description="Helical" evidence="2">
    <location>
        <begin position="20"/>
        <end position="42"/>
    </location>
</feature>
<proteinExistence type="predicted"/>
<keyword evidence="2" id="KW-1133">Transmembrane helix</keyword>
<keyword evidence="4" id="KW-1185">Reference proteome</keyword>
<evidence type="ECO:0000256" key="2">
    <source>
        <dbReference type="SAM" id="Phobius"/>
    </source>
</evidence>
<evidence type="ECO:0000313" key="4">
    <source>
        <dbReference type="Proteomes" id="UP000553632"/>
    </source>
</evidence>
<feature type="compositionally biased region" description="Polar residues" evidence="1">
    <location>
        <begin position="325"/>
        <end position="339"/>
    </location>
</feature>
<evidence type="ECO:0000313" key="3">
    <source>
        <dbReference type="EMBL" id="KAF4756693.1"/>
    </source>
</evidence>
<keyword evidence="2" id="KW-0472">Membrane</keyword>
<dbReference type="AlphaFoldDB" id="A0A7J6UHP7"/>
<feature type="transmembrane region" description="Helical" evidence="2">
    <location>
        <begin position="101"/>
        <end position="123"/>
    </location>
</feature>
<sequence length="374" mass="41186">MAEALRVAWDSAPGMTRAIVSIYVGLLICGLLLELTQTYAMFEFVELTVWNFWYRCQYWLLLTNPFFFSQNAITMLAGLPVGFYLLCRLPAVERSKGSTGLLFWFLGLVYTIVLLSFVAATVVSRIDRLFPFFWQLRHLSENIKISGLFPSVVFLITKDCIMNHSGESFLLGVWPISNRWYPCVLMVIISLFTWSVRLDLVVAAGLALLNTRTGLAPMDRLEPSTETLVKVETNLLRNWFMPVSLFGGEYIPVERSASYSSDGAGTEMSHTADDIESGGHHQAAQGDTEGNEDASLASYDVVEGPSNREDEQHIPLPVVPPPGPQESSASSNTQHDVTNSSSSSSSSTNEDSMRAPLIRAHDGDVAKGAAATDP</sequence>
<organism evidence="3 4">
    <name type="scientific">Perkinsus olseni</name>
    <name type="common">Perkinsus atlanticus</name>
    <dbReference type="NCBI Taxonomy" id="32597"/>
    <lineage>
        <taxon>Eukaryota</taxon>
        <taxon>Sar</taxon>
        <taxon>Alveolata</taxon>
        <taxon>Perkinsozoa</taxon>
        <taxon>Perkinsea</taxon>
        <taxon>Perkinsida</taxon>
        <taxon>Perkinsidae</taxon>
        <taxon>Perkinsus</taxon>
    </lineage>
</organism>
<dbReference type="OMA" id="LTVWNFW"/>
<dbReference type="Proteomes" id="UP000553632">
    <property type="component" value="Unassembled WGS sequence"/>
</dbReference>
<comment type="caution">
    <text evidence="3">The sequence shown here is derived from an EMBL/GenBank/DDBJ whole genome shotgun (WGS) entry which is preliminary data.</text>
</comment>
<feature type="region of interest" description="Disordered" evidence="1">
    <location>
        <begin position="258"/>
        <end position="374"/>
    </location>
</feature>
<protein>
    <submittedName>
        <fullName evidence="3">Uncharacterized protein</fullName>
    </submittedName>
</protein>
<feature type="transmembrane region" description="Helical" evidence="2">
    <location>
        <begin position="67"/>
        <end position="89"/>
    </location>
</feature>
<reference evidence="3 4" key="1">
    <citation type="submission" date="2020-04" db="EMBL/GenBank/DDBJ databases">
        <title>Perkinsus olseni comparative genomics.</title>
        <authorList>
            <person name="Bogema D.R."/>
        </authorList>
    </citation>
    <scope>NUCLEOTIDE SEQUENCE [LARGE SCALE GENOMIC DNA]</scope>
    <source>
        <strain evidence="3 4">ATCC PRA-207</strain>
    </source>
</reference>
<name>A0A7J6UHP7_PEROL</name>
<feature type="compositionally biased region" description="Basic and acidic residues" evidence="1">
    <location>
        <begin position="270"/>
        <end position="279"/>
    </location>
</feature>
<gene>
    <name evidence="3" type="ORF">FOZ63_008628</name>
</gene>